<evidence type="ECO:0000256" key="1">
    <source>
        <dbReference type="SAM" id="SignalP"/>
    </source>
</evidence>
<dbReference type="SUPFAM" id="SSF74853">
    <property type="entry name" value="Lamin A/C globular tail domain"/>
    <property type="match status" value="1"/>
</dbReference>
<dbReference type="EMBL" id="JACHGF010000005">
    <property type="protein sequence ID" value="MBB5285227.1"/>
    <property type="molecule type" value="Genomic_DNA"/>
</dbReference>
<accession>A0A840TU82</accession>
<feature type="domain" description="LTD" evidence="2">
    <location>
        <begin position="17"/>
        <end position="133"/>
    </location>
</feature>
<keyword evidence="4" id="KW-1185">Reference proteome</keyword>
<evidence type="ECO:0000259" key="2">
    <source>
        <dbReference type="PROSITE" id="PS51841"/>
    </source>
</evidence>
<sequence>MRKFSWIICVWAWLVVGSASAQDVRINELLASNSSTITDATGDYADWVELRNTTGSAVSLANYYITDNLSNLTKYQLPAGVTVPANGYLILWASGMASRGNTHLGFSLSADGESLALVNPDGQTIVDQVTFGPQRANVSWGRKPDVTGDWYFLTQPSPGASNNASPAYSAILDPPTFSQAGGFFTSPFELSLGVSDPEVTIYYTLDGSEPSPNNVTAQSYTYKNSYPQNAGHPFGPLLTRYFQSYSFTAPLPIQDRTGEPNQVSSISSTWHRDPFYIPSFPVDKGTVVRAAAYKEGALPSQIVTHSYFFTPTGTNKYTFPILSLTIPERSLFDYQTGIYTAGRRFDQERENNPSFNAAPCNLANYSNSGSAWEREGNAELFVGTSAAFNQPVGVRIHGGCSRFSQIKSLRLYSGGNFNYPIFSDYPSLIHRNLLARNSGQDWNLTLFRDAFLHKMVQHLHFDTQASQPSIVFMNGEYWGIHNLRERHDNHYVERVYGVDGDNLDMYQFNWNTPPELEEGTSAAYNAFSAFIQNNTFADAAKYDSVRNWIDMNNFIDYQATQIYAANTDWPHNNVRIWRLRVPYQPNAPRGHDGRWRWMLFDTDFGLGQAQPISHNTLEHATANNESTRVLRRMLDNTTFRTDFISRFTDLLNSTFLPARTVPMLEQTKQLYAPEMEAHITRWANIPNFATWEASVDVIKSFLEQRAGHVRNHLRSRFNLGQDRNVVINVSNPAQGYVRVNTIDLLPTTEGVSSQPYPWSGQYFQQASLTLRARAQVGYRFKHWQEGVNIASSDSVYVLSLAASDRSLTAVFEVDPAFTAEPPAYDLSACTYEFMGWPADTTAGTFPSNMAFVYMDAPDPTLGAQIAGFTSGLYNYGTRSRVNGLDAEGISFVNTTSNDANNINEGYPMGRMGGALLALNTLGQSDVSVSWVGGTVEANNRTYALRLQYRVGDNGPFTDLLDGQGQAVEYVRNATSGHSETLGPVQLPAAALDQPYVQLFWRYYQKETGSGSRARLRLDDIVVSRGGCESIASGDWQNASTWSCGRVPSVCDAVLIHEGHVVRLEGTGLARQVQVADDAQLELDEDAQLQLGEN</sequence>
<dbReference type="InterPro" id="IPR044060">
    <property type="entry name" value="Bacterial_rp_domain"/>
</dbReference>
<gene>
    <name evidence="3" type="ORF">HNQ92_003384</name>
</gene>
<dbReference type="Gene3D" id="2.60.40.1260">
    <property type="entry name" value="Lamin Tail domain"/>
    <property type="match status" value="1"/>
</dbReference>
<name>A0A840TU82_9BACT</name>
<dbReference type="Pfam" id="PF00932">
    <property type="entry name" value="LTD"/>
    <property type="match status" value="1"/>
</dbReference>
<dbReference type="RefSeq" id="WP_184175188.1">
    <property type="nucleotide sequence ID" value="NZ_JACHGF010000005.1"/>
</dbReference>
<feature type="signal peptide" evidence="1">
    <location>
        <begin position="1"/>
        <end position="21"/>
    </location>
</feature>
<evidence type="ECO:0000313" key="3">
    <source>
        <dbReference type="EMBL" id="MBB5285227.1"/>
    </source>
</evidence>
<comment type="caution">
    <text evidence="3">The sequence shown here is derived from an EMBL/GenBank/DDBJ whole genome shotgun (WGS) entry which is preliminary data.</text>
</comment>
<dbReference type="Proteomes" id="UP000557307">
    <property type="component" value="Unassembled WGS sequence"/>
</dbReference>
<dbReference type="InterPro" id="IPR036415">
    <property type="entry name" value="Lamin_tail_dom_sf"/>
</dbReference>
<protein>
    <recommendedName>
        <fullName evidence="2">LTD domain-containing protein</fullName>
    </recommendedName>
</protein>
<feature type="chain" id="PRO_5032886607" description="LTD domain-containing protein" evidence="1">
    <location>
        <begin position="22"/>
        <end position="1093"/>
    </location>
</feature>
<dbReference type="Pfam" id="PF08757">
    <property type="entry name" value="CotH"/>
    <property type="match status" value="1"/>
</dbReference>
<evidence type="ECO:0000313" key="4">
    <source>
        <dbReference type="Proteomes" id="UP000557307"/>
    </source>
</evidence>
<reference evidence="3 4" key="1">
    <citation type="submission" date="2020-08" db="EMBL/GenBank/DDBJ databases">
        <title>Genomic Encyclopedia of Type Strains, Phase IV (KMG-IV): sequencing the most valuable type-strain genomes for metagenomic binning, comparative biology and taxonomic classification.</title>
        <authorList>
            <person name="Goeker M."/>
        </authorList>
    </citation>
    <scope>NUCLEOTIDE SEQUENCE [LARGE SCALE GENOMIC DNA]</scope>
    <source>
        <strain evidence="3 4">DSM 105074</strain>
    </source>
</reference>
<dbReference type="InterPro" id="IPR001322">
    <property type="entry name" value="Lamin_tail_dom"/>
</dbReference>
<dbReference type="PROSITE" id="PS51841">
    <property type="entry name" value="LTD"/>
    <property type="match status" value="1"/>
</dbReference>
<keyword evidence="1" id="KW-0732">Signal</keyword>
<dbReference type="InterPro" id="IPR026876">
    <property type="entry name" value="Fn3_assoc_repeat"/>
</dbReference>
<dbReference type="Pfam" id="PF13287">
    <property type="entry name" value="Fn3_assoc"/>
    <property type="match status" value="1"/>
</dbReference>
<dbReference type="AlphaFoldDB" id="A0A840TU82"/>
<dbReference type="Pfam" id="PF18998">
    <property type="entry name" value="Flg_new_2"/>
    <property type="match status" value="1"/>
</dbReference>
<proteinExistence type="predicted"/>
<organism evidence="3 4">
    <name type="scientific">Rhabdobacter roseus</name>
    <dbReference type="NCBI Taxonomy" id="1655419"/>
    <lineage>
        <taxon>Bacteria</taxon>
        <taxon>Pseudomonadati</taxon>
        <taxon>Bacteroidota</taxon>
        <taxon>Cytophagia</taxon>
        <taxon>Cytophagales</taxon>
        <taxon>Cytophagaceae</taxon>
        <taxon>Rhabdobacter</taxon>
    </lineage>
</organism>
<dbReference type="InterPro" id="IPR014867">
    <property type="entry name" value="Spore_coat_CotH_CotH2/3/7"/>
</dbReference>